<dbReference type="Gene3D" id="3.60.21.10">
    <property type="match status" value="1"/>
</dbReference>
<accession>A0A1I7XDZ2</accession>
<organism evidence="1 2">
    <name type="scientific">Heterorhabditis bacteriophora</name>
    <name type="common">Entomopathogenic nematode worm</name>
    <dbReference type="NCBI Taxonomy" id="37862"/>
    <lineage>
        <taxon>Eukaryota</taxon>
        <taxon>Metazoa</taxon>
        <taxon>Ecdysozoa</taxon>
        <taxon>Nematoda</taxon>
        <taxon>Chromadorea</taxon>
        <taxon>Rhabditida</taxon>
        <taxon>Rhabditina</taxon>
        <taxon>Rhabditomorpha</taxon>
        <taxon>Strongyloidea</taxon>
        <taxon>Heterorhabditidae</taxon>
        <taxon>Heterorhabditis</taxon>
    </lineage>
</organism>
<dbReference type="Proteomes" id="UP000095283">
    <property type="component" value="Unplaced"/>
</dbReference>
<evidence type="ECO:0000313" key="2">
    <source>
        <dbReference type="WBParaSite" id="Hba_15560"/>
    </source>
</evidence>
<dbReference type="WBParaSite" id="Hba_15560">
    <property type="protein sequence ID" value="Hba_15560"/>
    <property type="gene ID" value="Hba_15560"/>
</dbReference>
<keyword evidence="1" id="KW-1185">Reference proteome</keyword>
<evidence type="ECO:0000313" key="1">
    <source>
        <dbReference type="Proteomes" id="UP000095283"/>
    </source>
</evidence>
<name>A0A1I7XDZ2_HETBA</name>
<dbReference type="AlphaFoldDB" id="A0A1I7XDZ2"/>
<reference evidence="2" key="1">
    <citation type="submission" date="2016-11" db="UniProtKB">
        <authorList>
            <consortium name="WormBaseParasite"/>
        </authorList>
    </citation>
    <scope>IDENTIFICATION</scope>
</reference>
<dbReference type="InterPro" id="IPR029052">
    <property type="entry name" value="Metallo-depent_PP-like"/>
</dbReference>
<proteinExistence type="predicted"/>
<protein>
    <submittedName>
        <fullName evidence="2">ZP domain-containing protein</fullName>
    </submittedName>
</protein>
<sequence length="185" mass="20807">MMINGQRMGCVELLNSVCKRVKPKYHVFSHIHEERPNNIRHSCPPTHEAILSAECKEDNEEISQNGQEIVVRTRFECSSFFDKVVPFTIFFNPFPIRLHECAFTRKQKTTAGQVARLDLLHAGSEITANHLRNGIIACCQSFVFLSLCDSMRCISLLLLWAAFVGARDTGSERPAINLSAAVNTV</sequence>